<evidence type="ECO:0000256" key="4">
    <source>
        <dbReference type="ARBA" id="ARBA00047590"/>
    </source>
</evidence>
<gene>
    <name evidence="7" type="primary">fghA</name>
    <name evidence="7" type="ORF">L0668_13370</name>
</gene>
<name>A0ABS9DBV1_9ALTE</name>
<accession>A0ABS9DBV1</accession>
<keyword evidence="3 6" id="KW-0378">Hydrolase</keyword>
<organism evidence="7 8">
    <name type="scientific">Paraglaciecola algarum</name>
    <dbReference type="NCBI Taxonomy" id="3050085"/>
    <lineage>
        <taxon>Bacteria</taxon>
        <taxon>Pseudomonadati</taxon>
        <taxon>Pseudomonadota</taxon>
        <taxon>Gammaproteobacteria</taxon>
        <taxon>Alteromonadales</taxon>
        <taxon>Alteromonadaceae</taxon>
        <taxon>Paraglaciecola</taxon>
    </lineage>
</organism>
<evidence type="ECO:0000256" key="2">
    <source>
        <dbReference type="ARBA" id="ARBA00022487"/>
    </source>
</evidence>
<evidence type="ECO:0000256" key="3">
    <source>
        <dbReference type="ARBA" id="ARBA00022801"/>
    </source>
</evidence>
<evidence type="ECO:0000256" key="1">
    <source>
        <dbReference type="ARBA" id="ARBA00005622"/>
    </source>
</evidence>
<proteinExistence type="inferred from homology"/>
<evidence type="ECO:0000256" key="6">
    <source>
        <dbReference type="RuleBase" id="RU363068"/>
    </source>
</evidence>
<dbReference type="Pfam" id="PF00756">
    <property type="entry name" value="Esterase"/>
    <property type="match status" value="1"/>
</dbReference>
<dbReference type="SUPFAM" id="SSF53474">
    <property type="entry name" value="alpha/beta-Hydrolases"/>
    <property type="match status" value="1"/>
</dbReference>
<dbReference type="GO" id="GO:0018738">
    <property type="term" value="F:S-formylglutathione hydrolase activity"/>
    <property type="evidence" value="ECO:0007669"/>
    <property type="project" value="UniProtKB-EC"/>
</dbReference>
<comment type="catalytic activity">
    <reaction evidence="4 6">
        <text>S-formylglutathione + H2O = formate + glutathione + H(+)</text>
        <dbReference type="Rhea" id="RHEA:14961"/>
        <dbReference type="ChEBI" id="CHEBI:15377"/>
        <dbReference type="ChEBI" id="CHEBI:15378"/>
        <dbReference type="ChEBI" id="CHEBI:15740"/>
        <dbReference type="ChEBI" id="CHEBI:57688"/>
        <dbReference type="ChEBI" id="CHEBI:57925"/>
        <dbReference type="EC" id="3.1.2.12"/>
    </reaction>
</comment>
<dbReference type="EMBL" id="JAKGAS010000007">
    <property type="protein sequence ID" value="MCF2949106.1"/>
    <property type="molecule type" value="Genomic_DNA"/>
</dbReference>
<comment type="function">
    <text evidence="6">Serine hydrolase involved in the detoxification of formaldehyde.</text>
</comment>
<keyword evidence="8" id="KW-1185">Reference proteome</keyword>
<dbReference type="RefSeq" id="WP_235313186.1">
    <property type="nucleotide sequence ID" value="NZ_JAKGAS010000007.1"/>
</dbReference>
<evidence type="ECO:0000256" key="5">
    <source>
        <dbReference type="NCBIfam" id="TIGR02821"/>
    </source>
</evidence>
<keyword evidence="2 6" id="KW-0719">Serine esterase</keyword>
<comment type="caution">
    <text evidence="7">The sequence shown here is derived from an EMBL/GenBank/DDBJ whole genome shotgun (WGS) entry which is preliminary data.</text>
</comment>
<comment type="similarity">
    <text evidence="1 6">Belongs to the esterase D family.</text>
</comment>
<dbReference type="Gene3D" id="3.40.50.1820">
    <property type="entry name" value="alpha/beta hydrolase"/>
    <property type="match status" value="1"/>
</dbReference>
<dbReference type="InterPro" id="IPR014186">
    <property type="entry name" value="S-formylglutathione_hydrol"/>
</dbReference>
<dbReference type="InterPro" id="IPR000801">
    <property type="entry name" value="Esterase-like"/>
</dbReference>
<dbReference type="Proteomes" id="UP001521137">
    <property type="component" value="Unassembled WGS sequence"/>
</dbReference>
<dbReference type="EC" id="3.1.2.12" evidence="5 6"/>
<evidence type="ECO:0000313" key="7">
    <source>
        <dbReference type="EMBL" id="MCF2949106.1"/>
    </source>
</evidence>
<dbReference type="PANTHER" id="PTHR10061">
    <property type="entry name" value="S-FORMYLGLUTATHIONE HYDROLASE"/>
    <property type="match status" value="1"/>
</dbReference>
<dbReference type="PANTHER" id="PTHR10061:SF1">
    <property type="entry name" value="S-FORMYLGLUTATHIONE HYDROLASE YEIG"/>
    <property type="match status" value="1"/>
</dbReference>
<dbReference type="InterPro" id="IPR029058">
    <property type="entry name" value="AB_hydrolase_fold"/>
</dbReference>
<evidence type="ECO:0000313" key="8">
    <source>
        <dbReference type="Proteomes" id="UP001521137"/>
    </source>
</evidence>
<reference evidence="7 8" key="1">
    <citation type="submission" date="2022-01" db="EMBL/GenBank/DDBJ databases">
        <title>Paraglaciecola sp. G1-23.</title>
        <authorList>
            <person name="Jin M.S."/>
            <person name="Han D.M."/>
            <person name="Kim H.M."/>
            <person name="Jeon C.O."/>
        </authorList>
    </citation>
    <scope>NUCLEOTIDE SEQUENCE [LARGE SCALE GENOMIC DNA]</scope>
    <source>
        <strain evidence="7 8">G1-23</strain>
    </source>
</reference>
<dbReference type="NCBIfam" id="TIGR02821">
    <property type="entry name" value="fghA_ester_D"/>
    <property type="match status" value="1"/>
</dbReference>
<sequence length="284" mass="31718">MTIENISINKSFGGWHKQYSHQSKVLYCKMRFAIYLPPQASSGEKVPVLYWLSGLTCTDENFMQKAGAQRKAAELGIAIVAPDTSPRGDDVADDDSYDLGKGAGFYLNATQAPWNRHYHMYDYIVKELPQLIEATFPVSNKRAIAGHSMGGHGALTIAMRNPERYTSMSAFSPITNPSNCPWGEKAFSTYLGKDTATWAQYDASELMREATQFVPALVDQGAADDFLVEQLKPEILEAAAKVSDYPLELKLHQGYDHSYYFIASFIEDHLSFHSEYLNNSIGRS</sequence>
<protein>
    <recommendedName>
        <fullName evidence="5 6">S-formylglutathione hydrolase</fullName>
        <ecNumber evidence="5 6">3.1.2.12</ecNumber>
    </recommendedName>
</protein>